<organism evidence="3 4">
    <name type="scientific">Modicisalibacter muralis</name>
    <dbReference type="NCBI Taxonomy" id="119000"/>
    <lineage>
        <taxon>Bacteria</taxon>
        <taxon>Pseudomonadati</taxon>
        <taxon>Pseudomonadota</taxon>
        <taxon>Gammaproteobacteria</taxon>
        <taxon>Oceanospirillales</taxon>
        <taxon>Halomonadaceae</taxon>
        <taxon>Modicisalibacter</taxon>
    </lineage>
</organism>
<evidence type="ECO:0000256" key="2">
    <source>
        <dbReference type="SAM" id="Phobius"/>
    </source>
</evidence>
<dbReference type="OrthoDB" id="1551130at2"/>
<dbReference type="Pfam" id="PF11351">
    <property type="entry name" value="GTA_holin_3TM"/>
    <property type="match status" value="1"/>
</dbReference>
<dbReference type="Proteomes" id="UP000198654">
    <property type="component" value="Unassembled WGS sequence"/>
</dbReference>
<evidence type="ECO:0000313" key="4">
    <source>
        <dbReference type="Proteomes" id="UP000198654"/>
    </source>
</evidence>
<reference evidence="3 4" key="1">
    <citation type="submission" date="2016-10" db="EMBL/GenBank/DDBJ databases">
        <authorList>
            <person name="de Groot N.N."/>
        </authorList>
    </citation>
    <scope>NUCLEOTIDE SEQUENCE [LARGE SCALE GENOMIC DNA]</scope>
    <source>
        <strain evidence="3 4">DSM 14789</strain>
    </source>
</reference>
<evidence type="ECO:0000256" key="1">
    <source>
        <dbReference type="SAM" id="Coils"/>
    </source>
</evidence>
<keyword evidence="1" id="KW-0175">Coiled coil</keyword>
<sequence length="145" mass="15977">MNLIGNILGTVAGPVFDVIDQAITDKDQAARLKAELKRRLIDQQDAGLQARMKVVLAEATGESWLQRNWRPLLMIVIVAIVANNYLLAPYLGAMFGVGLQLALPEQLWDLMTMGVGGYIAGRSGEKIVDTLRGKRGRLMDEIDTR</sequence>
<keyword evidence="4" id="KW-1185">Reference proteome</keyword>
<accession>A0A1G9ER32</accession>
<feature type="transmembrane region" description="Helical" evidence="2">
    <location>
        <begin position="72"/>
        <end position="103"/>
    </location>
</feature>
<dbReference type="EMBL" id="FNGI01000001">
    <property type="protein sequence ID" value="SDK78554.1"/>
    <property type="molecule type" value="Genomic_DNA"/>
</dbReference>
<dbReference type="RefSeq" id="WP_089724435.1">
    <property type="nucleotide sequence ID" value="NZ_FNGI01000001.1"/>
</dbReference>
<keyword evidence="2" id="KW-0812">Transmembrane</keyword>
<feature type="coiled-coil region" evidence="1">
    <location>
        <begin position="19"/>
        <end position="46"/>
    </location>
</feature>
<keyword evidence="2" id="KW-0472">Membrane</keyword>
<protein>
    <submittedName>
        <fullName evidence="3">Holin of 3TMs, for gene-transfer release</fullName>
    </submittedName>
</protein>
<keyword evidence="2" id="KW-1133">Transmembrane helix</keyword>
<dbReference type="AlphaFoldDB" id="A0A1G9ER32"/>
<gene>
    <name evidence="3" type="ORF">SAMN05661010_00079</name>
</gene>
<name>A0A1G9ER32_9GAMM</name>
<dbReference type="InterPro" id="IPR021497">
    <property type="entry name" value="GTA_holin_3TM"/>
</dbReference>
<evidence type="ECO:0000313" key="3">
    <source>
        <dbReference type="EMBL" id="SDK78554.1"/>
    </source>
</evidence>
<dbReference type="STRING" id="119000.SAMN05661010_00079"/>
<proteinExistence type="predicted"/>